<keyword evidence="2 8" id="KW-0444">Lipid biosynthesis</keyword>
<evidence type="ECO:0000256" key="8">
    <source>
        <dbReference type="HAMAP-Rule" id="MF_00387"/>
    </source>
</evidence>
<dbReference type="EMBL" id="HE663493">
    <property type="protein sequence ID" value="CCG06782.1"/>
    <property type="molecule type" value="Genomic_DNA"/>
</dbReference>
<keyword evidence="3 8" id="KW-0441">Lipid A biosynthesis</keyword>
<dbReference type="PROSITE" id="PS00101">
    <property type="entry name" value="HEXAPEP_TRANSFERASES"/>
    <property type="match status" value="2"/>
</dbReference>
<dbReference type="PATRIC" id="fig|1150469.3.peg.203"/>
<evidence type="ECO:0000313" key="10">
    <source>
        <dbReference type="EMBL" id="CCG06782.1"/>
    </source>
</evidence>
<dbReference type="CDD" id="cd03351">
    <property type="entry name" value="LbH_UDP-GlcNAc_AT"/>
    <property type="match status" value="1"/>
</dbReference>
<dbReference type="PANTHER" id="PTHR43480">
    <property type="entry name" value="ACYL-[ACYL-CARRIER-PROTEIN]--UDP-N-ACETYLGLUCOSAMINE O-ACYLTRANSFERASE"/>
    <property type="match status" value="1"/>
</dbReference>
<dbReference type="InterPro" id="IPR018357">
    <property type="entry name" value="Hexapep_transf_CS"/>
</dbReference>
<dbReference type="PIRSF" id="PIRSF000456">
    <property type="entry name" value="UDP-GlcNAc_acltr"/>
    <property type="match status" value="1"/>
</dbReference>
<dbReference type="HAMAP" id="MF_00387">
    <property type="entry name" value="LpxA"/>
    <property type="match status" value="1"/>
</dbReference>
<dbReference type="InterPro" id="IPR010137">
    <property type="entry name" value="Lipid_A_LpxA"/>
</dbReference>
<dbReference type="GO" id="GO:0008780">
    <property type="term" value="F:acyl-[acyl-carrier-protein]-UDP-N-acetylglucosamine O-acyltransferase activity"/>
    <property type="evidence" value="ECO:0007669"/>
    <property type="project" value="UniProtKB-UniRule"/>
</dbReference>
<dbReference type="GO" id="GO:0016020">
    <property type="term" value="C:membrane"/>
    <property type="evidence" value="ECO:0007669"/>
    <property type="project" value="GOC"/>
</dbReference>
<dbReference type="Gene3D" id="1.20.1180.10">
    <property type="entry name" value="Udp N-acetylglucosamine O-acyltransferase, C-terminal domain"/>
    <property type="match status" value="1"/>
</dbReference>
<keyword evidence="11" id="KW-1185">Reference proteome</keyword>
<dbReference type="STRING" id="1150469.RSPPHO_00156"/>
<evidence type="ECO:0000256" key="4">
    <source>
        <dbReference type="ARBA" id="ARBA00022679"/>
    </source>
</evidence>
<dbReference type="GO" id="GO:0005737">
    <property type="term" value="C:cytoplasm"/>
    <property type="evidence" value="ECO:0007669"/>
    <property type="project" value="UniProtKB-SubCell"/>
</dbReference>
<dbReference type="eggNOG" id="COG1043">
    <property type="taxonomic scope" value="Bacteria"/>
</dbReference>
<dbReference type="InterPro" id="IPR029098">
    <property type="entry name" value="Acetyltransf_C"/>
</dbReference>
<dbReference type="PANTHER" id="PTHR43480:SF1">
    <property type="entry name" value="ACYL-[ACYL-CARRIER-PROTEIN]--UDP-N-ACETYLGLUCOSAMINE O-ACYLTRANSFERASE, MITOCHONDRIAL-RELATED"/>
    <property type="match status" value="1"/>
</dbReference>
<dbReference type="AlphaFoldDB" id="H6SM99"/>
<proteinExistence type="inferred from homology"/>
<feature type="domain" description="UDP N-acetylglucosamine O-acyltransferase C-terminal" evidence="9">
    <location>
        <begin position="176"/>
        <end position="257"/>
    </location>
</feature>
<dbReference type="Proteomes" id="UP000033220">
    <property type="component" value="Chromosome DSM 122"/>
</dbReference>
<accession>H6SM99</accession>
<comment type="subunit">
    <text evidence="8">Homotrimer.</text>
</comment>
<evidence type="ECO:0000256" key="3">
    <source>
        <dbReference type="ARBA" id="ARBA00022556"/>
    </source>
</evidence>
<keyword evidence="4 8" id="KW-0808">Transferase</keyword>
<evidence type="ECO:0000256" key="6">
    <source>
        <dbReference type="ARBA" id="ARBA00023098"/>
    </source>
</evidence>
<comment type="subcellular location">
    <subcellularLocation>
        <location evidence="8">Cytoplasm</location>
    </subcellularLocation>
</comment>
<dbReference type="EC" id="2.3.1.129" evidence="8"/>
<evidence type="ECO:0000256" key="2">
    <source>
        <dbReference type="ARBA" id="ARBA00022516"/>
    </source>
</evidence>
<sequence length="265" mass="27437">MPSVHATAVVDPRATLAESVTIGPFCTVGPDVVLGEGVTLVSHVAVSGRTRIGAGTTVFPFASLGSPPQDLKYRGEPSTLEIGERNVIREHVTMNPGTEGGGMITRVGNGGLFMVGVHVAHDCHIGDEVIIANNVLLGGHVHIGDWAVLGGGAAVHQFVRIGKLAMVGGVTGVEADVIPFGSVIGNRAHLAGLNIVGLRRRGYARDEMHALRGAAKLLFSGSAVAEQLPLVAQQYPDSAIVAEVLAFVQADSSRGLCRPEDPDLA</sequence>
<dbReference type="SUPFAM" id="SSF51161">
    <property type="entry name" value="Trimeric LpxA-like enzymes"/>
    <property type="match status" value="1"/>
</dbReference>
<name>H6SM99_PARPM</name>
<evidence type="ECO:0000313" key="11">
    <source>
        <dbReference type="Proteomes" id="UP000033220"/>
    </source>
</evidence>
<keyword evidence="7 8" id="KW-0012">Acyltransferase</keyword>
<organism evidence="10 11">
    <name type="scientific">Pararhodospirillum photometricum DSM 122</name>
    <dbReference type="NCBI Taxonomy" id="1150469"/>
    <lineage>
        <taxon>Bacteria</taxon>
        <taxon>Pseudomonadati</taxon>
        <taxon>Pseudomonadota</taxon>
        <taxon>Alphaproteobacteria</taxon>
        <taxon>Rhodospirillales</taxon>
        <taxon>Rhodospirillaceae</taxon>
        <taxon>Pararhodospirillum</taxon>
    </lineage>
</organism>
<comment type="function">
    <text evidence="8">Involved in the biosynthesis of lipid A, a phosphorylated glycolipid that anchors the lipopolysaccharide to the outer membrane of the cell.</text>
</comment>
<comment type="similarity">
    <text evidence="8">Belongs to the transferase hexapeptide repeat family. LpxA subfamily.</text>
</comment>
<comment type="pathway">
    <text evidence="8">Glycolipid biosynthesis; lipid IV(A) biosynthesis; lipid IV(A) from (3R)-3-hydroxytetradecanoyl-[acyl-carrier-protein] and UDP-N-acetyl-alpha-D-glucosamine: step 1/6.</text>
</comment>
<dbReference type="RefSeq" id="WP_014413422.1">
    <property type="nucleotide sequence ID" value="NC_017059.1"/>
</dbReference>
<comment type="catalytic activity">
    <reaction evidence="8">
        <text>a (3R)-hydroxyacyl-[ACP] + UDP-N-acetyl-alpha-D-glucosamine = a UDP-3-O-[(3R)-3-hydroxyacyl]-N-acetyl-alpha-D-glucosamine + holo-[ACP]</text>
        <dbReference type="Rhea" id="RHEA:67812"/>
        <dbReference type="Rhea" id="RHEA-COMP:9685"/>
        <dbReference type="Rhea" id="RHEA-COMP:9945"/>
        <dbReference type="ChEBI" id="CHEBI:57705"/>
        <dbReference type="ChEBI" id="CHEBI:64479"/>
        <dbReference type="ChEBI" id="CHEBI:78827"/>
        <dbReference type="ChEBI" id="CHEBI:173225"/>
        <dbReference type="EC" id="2.3.1.129"/>
    </reaction>
</comment>
<dbReference type="Gene3D" id="2.160.10.10">
    <property type="entry name" value="Hexapeptide repeat proteins"/>
    <property type="match status" value="1"/>
</dbReference>
<evidence type="ECO:0000256" key="5">
    <source>
        <dbReference type="ARBA" id="ARBA00022737"/>
    </source>
</evidence>
<dbReference type="KEGG" id="rpm:RSPPHO_00156"/>
<dbReference type="UniPathway" id="UPA00359">
    <property type="reaction ID" value="UER00477"/>
</dbReference>
<evidence type="ECO:0000256" key="7">
    <source>
        <dbReference type="ARBA" id="ARBA00023315"/>
    </source>
</evidence>
<keyword evidence="1 8" id="KW-0963">Cytoplasm</keyword>
<dbReference type="Pfam" id="PF13720">
    <property type="entry name" value="Acetyltransf_11"/>
    <property type="match status" value="1"/>
</dbReference>
<evidence type="ECO:0000259" key="9">
    <source>
        <dbReference type="Pfam" id="PF13720"/>
    </source>
</evidence>
<protein>
    <recommendedName>
        <fullName evidence="8">Acyl-[acyl-carrier-protein]--UDP-N-acetylglucosamine O-acyltransferase</fullName>
        <shortName evidence="8">UDP-N-acetylglucosamine acyltransferase</shortName>
        <ecNumber evidence="8">2.3.1.129</ecNumber>
    </recommendedName>
</protein>
<dbReference type="HOGENOM" id="CLU_061249_0_0_5"/>
<reference evidence="10 11" key="1">
    <citation type="submission" date="2012-02" db="EMBL/GenBank/DDBJ databases">
        <title>Shotgun genome sequence of Phaeospirillum photometricum DSM 122.</title>
        <authorList>
            <person name="Duquesne K."/>
            <person name="Sturgis J."/>
        </authorList>
    </citation>
    <scope>NUCLEOTIDE SEQUENCE [LARGE SCALE GENOMIC DNA]</scope>
    <source>
        <strain evidence="11">DSM122</strain>
    </source>
</reference>
<dbReference type="InterPro" id="IPR011004">
    <property type="entry name" value="Trimer_LpxA-like_sf"/>
</dbReference>
<evidence type="ECO:0000256" key="1">
    <source>
        <dbReference type="ARBA" id="ARBA00022490"/>
    </source>
</evidence>
<dbReference type="GO" id="GO:0009245">
    <property type="term" value="P:lipid A biosynthetic process"/>
    <property type="evidence" value="ECO:0007669"/>
    <property type="project" value="UniProtKB-UniRule"/>
</dbReference>
<dbReference type="InterPro" id="IPR037157">
    <property type="entry name" value="Acetyltransf_C_sf"/>
</dbReference>
<keyword evidence="6 8" id="KW-0443">Lipid metabolism</keyword>
<gene>
    <name evidence="8" type="primary">lpxA</name>
    <name evidence="10" type="ORF">RSPPHO_00156</name>
</gene>
<dbReference type="OrthoDB" id="9807278at2"/>
<dbReference type="NCBIfam" id="NF003657">
    <property type="entry name" value="PRK05289.1"/>
    <property type="match status" value="1"/>
</dbReference>
<keyword evidence="5 8" id="KW-0677">Repeat</keyword>
<dbReference type="NCBIfam" id="TIGR01852">
    <property type="entry name" value="lipid_A_lpxA"/>
    <property type="match status" value="1"/>
</dbReference>